<dbReference type="InterPro" id="IPR011545">
    <property type="entry name" value="DEAD/DEAH_box_helicase_dom"/>
</dbReference>
<dbReference type="EMBL" id="KN837293">
    <property type="protein sequence ID" value="KIJ28997.1"/>
    <property type="molecule type" value="Genomic_DNA"/>
</dbReference>
<reference evidence="2 3" key="1">
    <citation type="submission" date="2014-06" db="EMBL/GenBank/DDBJ databases">
        <title>Evolutionary Origins and Diversification of the Mycorrhizal Mutualists.</title>
        <authorList>
            <consortium name="DOE Joint Genome Institute"/>
            <consortium name="Mycorrhizal Genomics Consortium"/>
            <person name="Kohler A."/>
            <person name="Kuo A."/>
            <person name="Nagy L.G."/>
            <person name="Floudas D."/>
            <person name="Copeland A."/>
            <person name="Barry K.W."/>
            <person name="Cichocki N."/>
            <person name="Veneault-Fourrey C."/>
            <person name="LaButti K."/>
            <person name="Lindquist E.A."/>
            <person name="Lipzen A."/>
            <person name="Lundell T."/>
            <person name="Morin E."/>
            <person name="Murat C."/>
            <person name="Riley R."/>
            <person name="Ohm R."/>
            <person name="Sun H."/>
            <person name="Tunlid A."/>
            <person name="Henrissat B."/>
            <person name="Grigoriev I.V."/>
            <person name="Hibbett D.S."/>
            <person name="Martin F."/>
        </authorList>
    </citation>
    <scope>NUCLEOTIDE SEQUENCE [LARGE SCALE GENOMIC DNA]</scope>
    <source>
        <strain evidence="2 3">SS14</strain>
    </source>
</reference>
<proteinExistence type="predicted"/>
<keyword evidence="3" id="KW-1185">Reference proteome</keyword>
<dbReference type="Proteomes" id="UP000054279">
    <property type="component" value="Unassembled WGS sequence"/>
</dbReference>
<organism evidence="2 3">
    <name type="scientific">Sphaerobolus stellatus (strain SS14)</name>
    <dbReference type="NCBI Taxonomy" id="990650"/>
    <lineage>
        <taxon>Eukaryota</taxon>
        <taxon>Fungi</taxon>
        <taxon>Dikarya</taxon>
        <taxon>Basidiomycota</taxon>
        <taxon>Agaricomycotina</taxon>
        <taxon>Agaricomycetes</taxon>
        <taxon>Phallomycetidae</taxon>
        <taxon>Geastrales</taxon>
        <taxon>Sphaerobolaceae</taxon>
        <taxon>Sphaerobolus</taxon>
    </lineage>
</organism>
<feature type="domain" description="DEAD/DEAH-box helicase" evidence="1">
    <location>
        <begin position="53"/>
        <end position="112"/>
    </location>
</feature>
<dbReference type="InterPro" id="IPR027417">
    <property type="entry name" value="P-loop_NTPase"/>
</dbReference>
<dbReference type="Gene3D" id="3.40.50.300">
    <property type="entry name" value="P-loop containing nucleotide triphosphate hydrolases"/>
    <property type="match status" value="1"/>
</dbReference>
<dbReference type="HOGENOM" id="CLU_2028216_0_0_1"/>
<dbReference type="Pfam" id="PF00270">
    <property type="entry name" value="DEAD"/>
    <property type="match status" value="1"/>
</dbReference>
<dbReference type="SUPFAM" id="SSF52540">
    <property type="entry name" value="P-loop containing nucleoside triphosphate hydrolases"/>
    <property type="match status" value="1"/>
</dbReference>
<evidence type="ECO:0000313" key="2">
    <source>
        <dbReference type="EMBL" id="KIJ28997.1"/>
    </source>
</evidence>
<protein>
    <recommendedName>
        <fullName evidence="1">DEAD/DEAH-box helicase domain-containing protein</fullName>
    </recommendedName>
</protein>
<name>A0A0C9UJC3_SPHS4</name>
<accession>A0A0C9UJC3</accession>
<evidence type="ECO:0000259" key="1">
    <source>
        <dbReference type="Pfam" id="PF00270"/>
    </source>
</evidence>
<gene>
    <name evidence="2" type="ORF">M422DRAFT_269691</name>
</gene>
<dbReference type="AlphaFoldDB" id="A0A0C9UJC3"/>
<evidence type="ECO:0000313" key="3">
    <source>
        <dbReference type="Proteomes" id="UP000054279"/>
    </source>
</evidence>
<dbReference type="GO" id="GO:0003676">
    <property type="term" value="F:nucleic acid binding"/>
    <property type="evidence" value="ECO:0007669"/>
    <property type="project" value="InterPro"/>
</dbReference>
<dbReference type="GO" id="GO:0005524">
    <property type="term" value="F:ATP binding"/>
    <property type="evidence" value="ECO:0007669"/>
    <property type="project" value="InterPro"/>
</dbReference>
<dbReference type="OrthoDB" id="5575at2759"/>
<sequence length="122" mass="13413">MGAEAKIIAVFGDELTMRSLPNTHTPHLDLAFLPVADSLSSNINRLHFRVFNRAQTQTFWRVMNTKQNILICAPASSGKSTMAMLSACQTISKGSADSFALVIVSHRSQGKEIVSLYRLFQG</sequence>